<organism evidence="1 2">
    <name type="scientific">Trichonephila clavata</name>
    <name type="common">Joro spider</name>
    <name type="synonym">Nephila clavata</name>
    <dbReference type="NCBI Taxonomy" id="2740835"/>
    <lineage>
        <taxon>Eukaryota</taxon>
        <taxon>Metazoa</taxon>
        <taxon>Ecdysozoa</taxon>
        <taxon>Arthropoda</taxon>
        <taxon>Chelicerata</taxon>
        <taxon>Arachnida</taxon>
        <taxon>Araneae</taxon>
        <taxon>Araneomorphae</taxon>
        <taxon>Entelegynae</taxon>
        <taxon>Araneoidea</taxon>
        <taxon>Nephilidae</taxon>
        <taxon>Trichonephila</taxon>
    </lineage>
</organism>
<proteinExistence type="predicted"/>
<keyword evidence="2" id="KW-1185">Reference proteome</keyword>
<name>A0A8X6G892_TRICU</name>
<reference evidence="1" key="1">
    <citation type="submission" date="2020-07" db="EMBL/GenBank/DDBJ databases">
        <title>Multicomponent nature underlies the extraordinary mechanical properties of spider dragline silk.</title>
        <authorList>
            <person name="Kono N."/>
            <person name="Nakamura H."/>
            <person name="Mori M."/>
            <person name="Yoshida Y."/>
            <person name="Ohtoshi R."/>
            <person name="Malay A.D."/>
            <person name="Moran D.A.P."/>
            <person name="Tomita M."/>
            <person name="Numata K."/>
            <person name="Arakawa K."/>
        </authorList>
    </citation>
    <scope>NUCLEOTIDE SEQUENCE</scope>
</reference>
<evidence type="ECO:0000313" key="2">
    <source>
        <dbReference type="Proteomes" id="UP000887116"/>
    </source>
</evidence>
<accession>A0A8X6G892</accession>
<dbReference type="Proteomes" id="UP000887116">
    <property type="component" value="Unassembled WGS sequence"/>
</dbReference>
<dbReference type="AlphaFoldDB" id="A0A8X6G892"/>
<dbReference type="OrthoDB" id="6407340at2759"/>
<comment type="caution">
    <text evidence="1">The sequence shown here is derived from an EMBL/GenBank/DDBJ whole genome shotgun (WGS) entry which is preliminary data.</text>
</comment>
<gene>
    <name evidence="1" type="ORF">TNCT_153981</name>
</gene>
<dbReference type="EMBL" id="BMAO01024884">
    <property type="protein sequence ID" value="GFQ98437.1"/>
    <property type="molecule type" value="Genomic_DNA"/>
</dbReference>
<protein>
    <submittedName>
        <fullName evidence="1">Uncharacterized protein</fullName>
    </submittedName>
</protein>
<sequence length="137" mass="16481">MYFRINNVIHYPRNANGTPIYVKNKEGREIPPFNEQNYPFYAKDAVERNVTQRCLWDEYYIWNVWTMFLPHIMEKRIMPKIIWVKKCTETSPCKRLDKIMSTPNYPKDSSGNESYLKNEKEMNIILLRETRFCCQGG</sequence>
<evidence type="ECO:0000313" key="1">
    <source>
        <dbReference type="EMBL" id="GFQ98437.1"/>
    </source>
</evidence>